<evidence type="ECO:0000313" key="2">
    <source>
        <dbReference type="EMBL" id="CAG8782601.1"/>
    </source>
</evidence>
<dbReference type="Proteomes" id="UP000789396">
    <property type="component" value="Unassembled WGS sequence"/>
</dbReference>
<evidence type="ECO:0000256" key="1">
    <source>
        <dbReference type="SAM" id="MobiDB-lite"/>
    </source>
</evidence>
<feature type="non-terminal residue" evidence="2">
    <location>
        <position position="49"/>
    </location>
</feature>
<reference evidence="2" key="1">
    <citation type="submission" date="2021-06" db="EMBL/GenBank/DDBJ databases">
        <authorList>
            <person name="Kallberg Y."/>
            <person name="Tangrot J."/>
            <person name="Rosling A."/>
        </authorList>
    </citation>
    <scope>NUCLEOTIDE SEQUENCE</scope>
    <source>
        <strain evidence="2">IN212</strain>
    </source>
</reference>
<feature type="region of interest" description="Disordered" evidence="1">
    <location>
        <begin position="1"/>
        <end position="49"/>
    </location>
</feature>
<keyword evidence="3" id="KW-1185">Reference proteome</keyword>
<evidence type="ECO:0000313" key="3">
    <source>
        <dbReference type="Proteomes" id="UP000789396"/>
    </source>
</evidence>
<proteinExistence type="predicted"/>
<dbReference type="EMBL" id="CAJVPZ010053992">
    <property type="protein sequence ID" value="CAG8782601.1"/>
    <property type="molecule type" value="Genomic_DNA"/>
</dbReference>
<dbReference type="AlphaFoldDB" id="A0A9N9JHF0"/>
<protein>
    <submittedName>
        <fullName evidence="2">17908_t:CDS:1</fullName>
    </submittedName>
</protein>
<name>A0A9N9JHF0_9GLOM</name>
<gene>
    <name evidence="2" type="ORF">RFULGI_LOCUS15960</name>
</gene>
<sequence length="49" mass="5563">HIERSSLIESDIPEPEKSDKGTSLIVPKKREISQEDLTTNSEKEKKIKA</sequence>
<accession>A0A9N9JHF0</accession>
<comment type="caution">
    <text evidence="2">The sequence shown here is derived from an EMBL/GenBank/DDBJ whole genome shotgun (WGS) entry which is preliminary data.</text>
</comment>
<organism evidence="2 3">
    <name type="scientific">Racocetra fulgida</name>
    <dbReference type="NCBI Taxonomy" id="60492"/>
    <lineage>
        <taxon>Eukaryota</taxon>
        <taxon>Fungi</taxon>
        <taxon>Fungi incertae sedis</taxon>
        <taxon>Mucoromycota</taxon>
        <taxon>Glomeromycotina</taxon>
        <taxon>Glomeromycetes</taxon>
        <taxon>Diversisporales</taxon>
        <taxon>Gigasporaceae</taxon>
        <taxon>Racocetra</taxon>
    </lineage>
</organism>
<feature type="non-terminal residue" evidence="2">
    <location>
        <position position="1"/>
    </location>
</feature>